<dbReference type="Gramene" id="OBART04G25790.1">
    <property type="protein sequence ID" value="OBART04G25790.1"/>
    <property type="gene ID" value="OBART04G25790"/>
</dbReference>
<evidence type="ECO:0000313" key="3">
    <source>
        <dbReference type="Proteomes" id="UP000026960"/>
    </source>
</evidence>
<organism evidence="2">
    <name type="scientific">Oryza barthii</name>
    <dbReference type="NCBI Taxonomy" id="65489"/>
    <lineage>
        <taxon>Eukaryota</taxon>
        <taxon>Viridiplantae</taxon>
        <taxon>Streptophyta</taxon>
        <taxon>Embryophyta</taxon>
        <taxon>Tracheophyta</taxon>
        <taxon>Spermatophyta</taxon>
        <taxon>Magnoliopsida</taxon>
        <taxon>Liliopsida</taxon>
        <taxon>Poales</taxon>
        <taxon>Poaceae</taxon>
        <taxon>BOP clade</taxon>
        <taxon>Oryzoideae</taxon>
        <taxon>Oryzeae</taxon>
        <taxon>Oryzinae</taxon>
        <taxon>Oryza</taxon>
    </lineage>
</organism>
<protein>
    <submittedName>
        <fullName evidence="2">Uncharacterized protein</fullName>
    </submittedName>
</protein>
<dbReference type="EnsemblPlants" id="OBART04G25790.1">
    <property type="protein sequence ID" value="OBART04G25790.1"/>
    <property type="gene ID" value="OBART04G25790"/>
</dbReference>
<dbReference type="Proteomes" id="UP000026960">
    <property type="component" value="Chromosome 4"/>
</dbReference>
<name>A0A0D3G0D4_9ORYZ</name>
<sequence length="348" mass="38480">MGIEPINQRSSEEPPSLPSTATAAAATAVDLLHSASTKPQPCPTDPNDADQSTQRWILPESWVDSSSSSSEEDDSYSYSEEEEEEEEIEATPQNGGTHWSASDAEFRATARERLIPAVILAESRKKLGHHPPAPPFEIINHPGRSSSSFVRQSFRESMGMGYHTAVQCVACTFSRYKEYLVDYYNRNQKKPNAAADLTGDDDSLTALANKCAEMEGHLMFLFKFRAGVFAENVEIKINRTSDKITKRARETTNALESEFPAAAVAFKGITREANLTCELVKERHKDKNGREFFSIFIRTRTLASMGNTAGKLISDDSDVKTCSGKDVVENDILDDWIVISPKKAETIG</sequence>
<dbReference type="STRING" id="65489.A0A0D3G0D4"/>
<accession>A0A0D3G0D4</accession>
<feature type="compositionally biased region" description="Acidic residues" evidence="1">
    <location>
        <begin position="70"/>
        <end position="89"/>
    </location>
</feature>
<evidence type="ECO:0000313" key="2">
    <source>
        <dbReference type="EnsemblPlants" id="OBART04G25790.1"/>
    </source>
</evidence>
<feature type="region of interest" description="Disordered" evidence="1">
    <location>
        <begin position="1"/>
        <end position="100"/>
    </location>
</feature>
<reference evidence="2" key="2">
    <citation type="submission" date="2015-03" db="UniProtKB">
        <authorList>
            <consortium name="EnsemblPlants"/>
        </authorList>
    </citation>
    <scope>IDENTIFICATION</scope>
</reference>
<evidence type="ECO:0000256" key="1">
    <source>
        <dbReference type="SAM" id="MobiDB-lite"/>
    </source>
</evidence>
<dbReference type="AlphaFoldDB" id="A0A0D3G0D4"/>
<proteinExistence type="predicted"/>
<keyword evidence="3" id="KW-1185">Reference proteome</keyword>
<dbReference type="HOGENOM" id="CLU_728412_0_0_1"/>
<feature type="compositionally biased region" description="Polar residues" evidence="1">
    <location>
        <begin position="91"/>
        <end position="100"/>
    </location>
</feature>
<reference evidence="2" key="1">
    <citation type="journal article" date="2009" name="Rice">
        <title>De Novo Next Generation Sequencing of Plant Genomes.</title>
        <authorList>
            <person name="Rounsley S."/>
            <person name="Marri P.R."/>
            <person name="Yu Y."/>
            <person name="He R."/>
            <person name="Sisneros N."/>
            <person name="Goicoechea J.L."/>
            <person name="Lee S.J."/>
            <person name="Angelova A."/>
            <person name="Kudrna D."/>
            <person name="Luo M."/>
            <person name="Affourtit J."/>
            <person name="Desany B."/>
            <person name="Knight J."/>
            <person name="Niazi F."/>
            <person name="Egholm M."/>
            <person name="Wing R.A."/>
        </authorList>
    </citation>
    <scope>NUCLEOTIDE SEQUENCE [LARGE SCALE GENOMIC DNA]</scope>
    <source>
        <strain evidence="2">cv. IRGC 105608</strain>
    </source>
</reference>
<dbReference type="PaxDb" id="65489-OBART04G25790.1"/>